<dbReference type="Pfam" id="PF06455">
    <property type="entry name" value="NADH5_C"/>
    <property type="match status" value="1"/>
</dbReference>
<feature type="transmembrane region" description="Helical" evidence="17">
    <location>
        <begin position="273"/>
        <end position="293"/>
    </location>
</feature>
<protein>
    <recommendedName>
        <fullName evidence="3">NADH-ubiquinone oxidoreductase chain 5</fullName>
        <ecNumber evidence="2">7.1.1.2</ecNumber>
    </recommendedName>
    <alternativeName>
        <fullName evidence="15">NADH dehydrogenase subunit 5</fullName>
    </alternativeName>
</protein>
<evidence type="ECO:0000256" key="6">
    <source>
        <dbReference type="ARBA" id="ARBA00022692"/>
    </source>
</evidence>
<feature type="transmembrane region" description="Helical" evidence="17">
    <location>
        <begin position="239"/>
        <end position="266"/>
    </location>
</feature>
<feature type="transmembrane region" description="Helical" evidence="17">
    <location>
        <begin position="337"/>
        <end position="358"/>
    </location>
</feature>
<keyword evidence="12" id="KW-0830">Ubiquinone</keyword>
<evidence type="ECO:0000256" key="2">
    <source>
        <dbReference type="ARBA" id="ARBA00012944"/>
    </source>
</evidence>
<evidence type="ECO:0000256" key="12">
    <source>
        <dbReference type="ARBA" id="ARBA00023075"/>
    </source>
</evidence>
<dbReference type="GO" id="GO:0003954">
    <property type="term" value="F:NADH dehydrogenase activity"/>
    <property type="evidence" value="ECO:0007669"/>
    <property type="project" value="TreeGrafter"/>
</dbReference>
<dbReference type="PANTHER" id="PTHR42829">
    <property type="entry name" value="NADH-UBIQUINONE OXIDOREDUCTASE CHAIN 5"/>
    <property type="match status" value="1"/>
</dbReference>
<feature type="transmembrane region" description="Helical" evidence="17">
    <location>
        <begin position="51"/>
        <end position="78"/>
    </location>
</feature>
<evidence type="ECO:0000313" key="20">
    <source>
        <dbReference type="EMBL" id="ADZ05367.1"/>
    </source>
</evidence>
<dbReference type="GO" id="GO:0042773">
    <property type="term" value="P:ATP synthesis coupled electron transport"/>
    <property type="evidence" value="ECO:0007669"/>
    <property type="project" value="InterPro"/>
</dbReference>
<keyword evidence="10 17" id="KW-1133">Transmembrane helix</keyword>
<feature type="transmembrane region" description="Helical" evidence="17">
    <location>
        <begin position="90"/>
        <end position="110"/>
    </location>
</feature>
<comment type="subcellular location">
    <subcellularLocation>
        <location evidence="1">Mitochondrion inner membrane</location>
        <topology evidence="1">Multi-pass membrane protein</topology>
    </subcellularLocation>
</comment>
<dbReference type="GO" id="GO:0005743">
    <property type="term" value="C:mitochondrial inner membrane"/>
    <property type="evidence" value="ECO:0007669"/>
    <property type="project" value="UniProtKB-SubCell"/>
</dbReference>
<feature type="transmembrane region" description="Helical" evidence="17">
    <location>
        <begin position="489"/>
        <end position="505"/>
    </location>
</feature>
<dbReference type="AlphaFoldDB" id="I1SR47"/>
<dbReference type="GO" id="GO:0015990">
    <property type="term" value="P:electron transport coupled proton transport"/>
    <property type="evidence" value="ECO:0007669"/>
    <property type="project" value="TreeGrafter"/>
</dbReference>
<keyword evidence="6 17" id="KW-0812">Transmembrane</keyword>
<feature type="transmembrane region" description="Helical" evidence="17">
    <location>
        <begin position="7"/>
        <end position="31"/>
    </location>
</feature>
<evidence type="ECO:0000259" key="19">
    <source>
        <dbReference type="Pfam" id="PF06455"/>
    </source>
</evidence>
<dbReference type="PANTHER" id="PTHR42829:SF2">
    <property type="entry name" value="NADH-UBIQUINONE OXIDOREDUCTASE CHAIN 5"/>
    <property type="match status" value="1"/>
</dbReference>
<feature type="transmembrane region" description="Helical" evidence="17">
    <location>
        <begin position="178"/>
        <end position="194"/>
    </location>
</feature>
<comment type="catalytic activity">
    <reaction evidence="16">
        <text>a ubiquinone + NADH + 5 H(+)(in) = a ubiquinol + NAD(+) + 4 H(+)(out)</text>
        <dbReference type="Rhea" id="RHEA:29091"/>
        <dbReference type="Rhea" id="RHEA-COMP:9565"/>
        <dbReference type="Rhea" id="RHEA-COMP:9566"/>
        <dbReference type="ChEBI" id="CHEBI:15378"/>
        <dbReference type="ChEBI" id="CHEBI:16389"/>
        <dbReference type="ChEBI" id="CHEBI:17976"/>
        <dbReference type="ChEBI" id="CHEBI:57540"/>
        <dbReference type="ChEBI" id="CHEBI:57945"/>
        <dbReference type="EC" id="7.1.1.2"/>
    </reaction>
</comment>
<dbReference type="RefSeq" id="YP_006303214.1">
    <property type="nucleotide sequence ID" value="NC_017874.1"/>
</dbReference>
<keyword evidence="9" id="KW-0249">Electron transport</keyword>
<feature type="transmembrane region" description="Helical" evidence="17">
    <location>
        <begin position="539"/>
        <end position="555"/>
    </location>
</feature>
<evidence type="ECO:0000256" key="7">
    <source>
        <dbReference type="ARBA" id="ARBA00022792"/>
    </source>
</evidence>
<feature type="transmembrane region" description="Helical" evidence="17">
    <location>
        <begin position="456"/>
        <end position="477"/>
    </location>
</feature>
<evidence type="ECO:0000256" key="13">
    <source>
        <dbReference type="ARBA" id="ARBA00023128"/>
    </source>
</evidence>
<dbReference type="Pfam" id="PF00361">
    <property type="entry name" value="Proton_antipo_M"/>
    <property type="match status" value="1"/>
</dbReference>
<dbReference type="CTD" id="4540"/>
<dbReference type="InterPro" id="IPR001750">
    <property type="entry name" value="ND/Mrp_TM"/>
</dbReference>
<feature type="transmembrane region" description="Helical" evidence="17">
    <location>
        <begin position="561"/>
        <end position="580"/>
    </location>
</feature>
<evidence type="ECO:0000256" key="5">
    <source>
        <dbReference type="ARBA" id="ARBA00022660"/>
    </source>
</evidence>
<feature type="transmembrane region" description="Helical" evidence="17">
    <location>
        <begin position="378"/>
        <end position="400"/>
    </location>
</feature>
<sequence length="581" mass="67289">MLCFYGLSVVLFTSFFLFSFFLFLFFFLFYVCWNDCVYLFDWVMCNEVGSFLSFSLVFDWISISFSCVVVFISMNVVWFSYYYMGGDLNILRFTWMVVLFIVSMIVLIFVPSLVGLLLGWDGLGLVSFCLVIYYQNNKSLGSGMLTVLSNRVGDVMLLLSIGWCVGQGAWSIFYMDIFYMSVVVAFCIVLAGLTKSAQFPFCSWLPAAMAAPTPVSALVHSSTLVAAGVYLLVRFYDFLSFFSFFFSFLFFVSVFTMVLAGVSAIFEMDMKKIIALSTLSQLSLMMVGISLGYPLFGLFHLFTHALFKALLFLCAGTLIHCFCHVQDLRFLGACWEGMPVVMVFLNISNLALCGFPFMAGFYSKDLILEYSLFLDINFFLFFFLFFSTLLTVSYSFRLTFFCVWGSVKFFSFVSIYDNYSAIYFPMWILSFGSIFSGSFFFWFLFSHSFSFFFIDFFYKVFIYCILVLGLFLGFILFLKAKYFSYFSKYFFLFLNYFSGSMWFLQNLSTQSLMYFPLMFSFRSFYVVDRGWSEIFGGQGVFYVFGVSGSFLSFLATKSLLVLFSFFLFFFLFSFFIFQYII</sequence>
<keyword evidence="11" id="KW-0520">NAD</keyword>
<evidence type="ECO:0000256" key="4">
    <source>
        <dbReference type="ARBA" id="ARBA00022448"/>
    </source>
</evidence>
<keyword evidence="14 17" id="KW-0472">Membrane</keyword>
<dbReference type="PRINTS" id="PR01434">
    <property type="entry name" value="NADHDHGNASE5"/>
</dbReference>
<evidence type="ECO:0000256" key="11">
    <source>
        <dbReference type="ARBA" id="ARBA00023027"/>
    </source>
</evidence>
<feature type="domain" description="NADH:quinone oxidoreductase/Mrp antiporter transmembrane" evidence="18">
    <location>
        <begin position="112"/>
        <end position="389"/>
    </location>
</feature>
<keyword evidence="4" id="KW-0813">Transport</keyword>
<geneLocation type="mitochondrion" evidence="20"/>
<dbReference type="InterPro" id="IPR010934">
    <property type="entry name" value="NADH_DH_su5_C"/>
</dbReference>
<evidence type="ECO:0000256" key="17">
    <source>
        <dbReference type="SAM" id="Phobius"/>
    </source>
</evidence>
<dbReference type="EMBL" id="HQ997772">
    <property type="protein sequence ID" value="ADZ05367.1"/>
    <property type="molecule type" value="Genomic_DNA"/>
</dbReference>
<reference evidence="20" key="2">
    <citation type="journal article" date="2012" name="BMC Genomics">
        <title>A comparative study of nemertean complete mitochondrial genomes, including two new ones for Nectonemertes cf. mirabilis and Zygeupolia rubens, may elucidate the fundamental pattern for the phylum Nemertea.</title>
        <authorList>
            <person name="Chen H.X."/>
            <person name="Sun S.C."/>
            <person name="Sundberg P."/>
            <person name="Ren W.C."/>
            <person name="Norenburg J.L."/>
        </authorList>
    </citation>
    <scope>NUCLEOTIDE SEQUENCE</scope>
</reference>
<proteinExistence type="predicted"/>
<feature type="transmembrane region" description="Helical" evidence="17">
    <location>
        <begin position="215"/>
        <end position="233"/>
    </location>
</feature>
<evidence type="ECO:0000256" key="1">
    <source>
        <dbReference type="ARBA" id="ARBA00004448"/>
    </source>
</evidence>
<evidence type="ECO:0000256" key="14">
    <source>
        <dbReference type="ARBA" id="ARBA00023136"/>
    </source>
</evidence>
<organism evidence="20">
    <name type="scientific">Nectonemertes cf. mirabilis HC-2011</name>
    <dbReference type="NCBI Taxonomy" id="992350"/>
    <lineage>
        <taxon>Eukaryota</taxon>
        <taxon>Metazoa</taxon>
        <taxon>Spiralia</taxon>
        <taxon>Lophotrochozoa</taxon>
        <taxon>Nemertea</taxon>
        <taxon>Enopla</taxon>
        <taxon>Hoplonemertea</taxon>
        <taxon>Monostilifera</taxon>
        <taxon>Eumonostilifera</taxon>
        <taxon>Nectonemertidae</taxon>
        <taxon>Nectonemertes</taxon>
    </lineage>
</organism>
<dbReference type="GeneID" id="12798803"/>
<name>I1SR47_9BILA</name>
<evidence type="ECO:0000256" key="9">
    <source>
        <dbReference type="ARBA" id="ARBA00022982"/>
    </source>
</evidence>
<dbReference type="InterPro" id="IPR003945">
    <property type="entry name" value="NU5C-like"/>
</dbReference>
<keyword evidence="13 20" id="KW-0496">Mitochondrion</keyword>
<feature type="domain" description="NADH dehydrogenase subunit 5 C-terminal" evidence="19">
    <location>
        <begin position="394"/>
        <end position="576"/>
    </location>
</feature>
<dbReference type="GO" id="GO:0008137">
    <property type="term" value="F:NADH dehydrogenase (ubiquinone) activity"/>
    <property type="evidence" value="ECO:0007669"/>
    <property type="project" value="UniProtKB-EC"/>
</dbReference>
<evidence type="ECO:0000256" key="3">
    <source>
        <dbReference type="ARBA" id="ARBA00021096"/>
    </source>
</evidence>
<evidence type="ECO:0000256" key="10">
    <source>
        <dbReference type="ARBA" id="ARBA00022989"/>
    </source>
</evidence>
<feature type="transmembrane region" description="Helical" evidence="17">
    <location>
        <begin position="305"/>
        <end position="325"/>
    </location>
</feature>
<feature type="transmembrane region" description="Helical" evidence="17">
    <location>
        <begin position="421"/>
        <end position="444"/>
    </location>
</feature>
<keyword evidence="7" id="KW-0999">Mitochondrion inner membrane</keyword>
<keyword evidence="8" id="KW-1278">Translocase</keyword>
<dbReference type="EC" id="7.1.1.2" evidence="2"/>
<evidence type="ECO:0000256" key="15">
    <source>
        <dbReference type="ARBA" id="ARBA00031027"/>
    </source>
</evidence>
<evidence type="ECO:0000259" key="18">
    <source>
        <dbReference type="Pfam" id="PF00361"/>
    </source>
</evidence>
<evidence type="ECO:0000256" key="16">
    <source>
        <dbReference type="ARBA" id="ARBA00049551"/>
    </source>
</evidence>
<evidence type="ECO:0000256" key="8">
    <source>
        <dbReference type="ARBA" id="ARBA00022967"/>
    </source>
</evidence>
<reference evidence="20" key="1">
    <citation type="submission" date="2011-01" db="EMBL/GenBank/DDBJ databases">
        <authorList>
            <person name="Chen H."/>
            <person name="Sun S."/>
            <person name="Sundberg P."/>
            <person name="Ren W."/>
            <person name="Norenburg J.L."/>
        </authorList>
    </citation>
    <scope>NUCLEOTIDE SEQUENCE</scope>
</reference>
<gene>
    <name evidence="20" type="primary">ND5</name>
</gene>
<keyword evidence="5" id="KW-0679">Respiratory chain</keyword>
<accession>I1SR47</accession>